<evidence type="ECO:0000256" key="1">
    <source>
        <dbReference type="ARBA" id="ARBA00000900"/>
    </source>
</evidence>
<feature type="repeat" description="ANK" evidence="11">
    <location>
        <begin position="56"/>
        <end position="88"/>
    </location>
</feature>
<sequence length="273" mass="30087">MGQGLSCGTSDEHVLFTAVQCGDLETEGCAGEEPESVKVVSMLIDKSVNPDLLNRYKQTPLMLAAMHGKISRVQKLIEAGANILVFDSLNGRTCLHYAAYYGHSDCLKTILSAARTSHVASSWGYVQFVNVKDGKGATPLHLATRQRRPECVHILLDNGALVCVLQLVDTVSQVVHHFIWLQELVFLIAFEQTNSDNGMDDNVSEVSDTEVCCICFDQLCTIQVQHCRHQMCAHCILALCCHNKPNPPVCPFCRSSIVQLDVIELEKEDGTEP</sequence>
<evidence type="ECO:0000313" key="14">
    <source>
        <dbReference type="EMBL" id="KAJ8560323.1"/>
    </source>
</evidence>
<dbReference type="Gene3D" id="3.30.40.10">
    <property type="entry name" value="Zinc/RING finger domain, C3HC4 (zinc finger)"/>
    <property type="match status" value="1"/>
</dbReference>
<evidence type="ECO:0000256" key="2">
    <source>
        <dbReference type="ARBA" id="ARBA00004906"/>
    </source>
</evidence>
<keyword evidence="9" id="KW-0862">Zinc</keyword>
<feature type="domain" description="RING-type" evidence="13">
    <location>
        <begin position="212"/>
        <end position="254"/>
    </location>
</feature>
<dbReference type="Pfam" id="PF00023">
    <property type="entry name" value="Ank"/>
    <property type="match status" value="1"/>
</dbReference>
<evidence type="ECO:0000256" key="12">
    <source>
        <dbReference type="PROSITE-ProRule" id="PRU00175"/>
    </source>
</evidence>
<evidence type="ECO:0000259" key="13">
    <source>
        <dbReference type="PROSITE" id="PS50089"/>
    </source>
</evidence>
<dbReference type="InterPro" id="IPR002110">
    <property type="entry name" value="Ankyrin_rpt"/>
</dbReference>
<evidence type="ECO:0000256" key="8">
    <source>
        <dbReference type="ARBA" id="ARBA00022786"/>
    </source>
</evidence>
<dbReference type="OrthoDB" id="194358at2759"/>
<dbReference type="PROSITE" id="PS50088">
    <property type="entry name" value="ANK_REPEAT"/>
    <property type="match status" value="3"/>
</dbReference>
<keyword evidence="6" id="KW-0677">Repeat</keyword>
<dbReference type="InterPro" id="IPR001841">
    <property type="entry name" value="Znf_RING"/>
</dbReference>
<dbReference type="SMART" id="SM00248">
    <property type="entry name" value="ANK"/>
    <property type="match status" value="4"/>
</dbReference>
<evidence type="ECO:0000256" key="6">
    <source>
        <dbReference type="ARBA" id="ARBA00022737"/>
    </source>
</evidence>
<dbReference type="InterPro" id="IPR013083">
    <property type="entry name" value="Znf_RING/FYVE/PHD"/>
</dbReference>
<feature type="repeat" description="ANK" evidence="11">
    <location>
        <begin position="135"/>
        <end position="160"/>
    </location>
</feature>
<accession>A0A9Q1RHD9</accession>
<dbReference type="PROSITE" id="PS50297">
    <property type="entry name" value="ANK_REP_REGION"/>
    <property type="match status" value="3"/>
</dbReference>
<dbReference type="InterPro" id="IPR017907">
    <property type="entry name" value="Znf_RING_CS"/>
</dbReference>
<dbReference type="SUPFAM" id="SSF48403">
    <property type="entry name" value="Ankyrin repeat"/>
    <property type="match status" value="1"/>
</dbReference>
<feature type="repeat" description="ANK" evidence="11">
    <location>
        <begin position="90"/>
        <end position="122"/>
    </location>
</feature>
<organism evidence="14 15">
    <name type="scientific">Anisodus acutangulus</name>
    <dbReference type="NCBI Taxonomy" id="402998"/>
    <lineage>
        <taxon>Eukaryota</taxon>
        <taxon>Viridiplantae</taxon>
        <taxon>Streptophyta</taxon>
        <taxon>Embryophyta</taxon>
        <taxon>Tracheophyta</taxon>
        <taxon>Spermatophyta</taxon>
        <taxon>Magnoliopsida</taxon>
        <taxon>eudicotyledons</taxon>
        <taxon>Gunneridae</taxon>
        <taxon>Pentapetalae</taxon>
        <taxon>asterids</taxon>
        <taxon>lamiids</taxon>
        <taxon>Solanales</taxon>
        <taxon>Solanaceae</taxon>
        <taxon>Solanoideae</taxon>
        <taxon>Hyoscyameae</taxon>
        <taxon>Anisodus</taxon>
    </lineage>
</organism>
<gene>
    <name evidence="14" type="ORF">K7X08_004381</name>
</gene>
<evidence type="ECO:0000256" key="10">
    <source>
        <dbReference type="ARBA" id="ARBA00023043"/>
    </source>
</evidence>
<evidence type="ECO:0000256" key="9">
    <source>
        <dbReference type="ARBA" id="ARBA00022833"/>
    </source>
</evidence>
<comment type="caution">
    <text evidence="14">The sequence shown here is derived from an EMBL/GenBank/DDBJ whole genome shotgun (WGS) entry which is preliminary data.</text>
</comment>
<dbReference type="PANTHER" id="PTHR24198:SF193">
    <property type="match status" value="1"/>
</dbReference>
<dbReference type="PANTHER" id="PTHR24198">
    <property type="entry name" value="ANKYRIN REPEAT AND PROTEIN KINASE DOMAIN-CONTAINING PROTEIN"/>
    <property type="match status" value="1"/>
</dbReference>
<keyword evidence="8" id="KW-0833">Ubl conjugation pathway</keyword>
<dbReference type="PROSITE" id="PS50089">
    <property type="entry name" value="ZF_RING_2"/>
    <property type="match status" value="1"/>
</dbReference>
<evidence type="ECO:0000256" key="7">
    <source>
        <dbReference type="ARBA" id="ARBA00022771"/>
    </source>
</evidence>
<dbReference type="Pfam" id="PF24921">
    <property type="entry name" value="RING_XB3-XBAT31"/>
    <property type="match status" value="1"/>
</dbReference>
<comment type="pathway">
    <text evidence="2">Protein modification; protein ubiquitination.</text>
</comment>
<keyword evidence="10 11" id="KW-0040">ANK repeat</keyword>
<evidence type="ECO:0000256" key="11">
    <source>
        <dbReference type="PROSITE-ProRule" id="PRU00023"/>
    </source>
</evidence>
<evidence type="ECO:0000313" key="15">
    <source>
        <dbReference type="Proteomes" id="UP001152561"/>
    </source>
</evidence>
<proteinExistence type="predicted"/>
<protein>
    <recommendedName>
        <fullName evidence="3">RING-type E3 ubiquitin transferase</fullName>
        <ecNumber evidence="3">2.3.2.27</ecNumber>
    </recommendedName>
</protein>
<dbReference type="GO" id="GO:0008270">
    <property type="term" value="F:zinc ion binding"/>
    <property type="evidence" value="ECO:0007669"/>
    <property type="project" value="UniProtKB-KW"/>
</dbReference>
<evidence type="ECO:0000256" key="5">
    <source>
        <dbReference type="ARBA" id="ARBA00022723"/>
    </source>
</evidence>
<dbReference type="Proteomes" id="UP001152561">
    <property type="component" value="Unassembled WGS sequence"/>
</dbReference>
<evidence type="ECO:0000256" key="3">
    <source>
        <dbReference type="ARBA" id="ARBA00012483"/>
    </source>
</evidence>
<keyword evidence="7 12" id="KW-0863">Zinc-finger</keyword>
<dbReference type="AlphaFoldDB" id="A0A9Q1RHD9"/>
<reference evidence="15" key="1">
    <citation type="journal article" date="2023" name="Proc. Natl. Acad. Sci. U.S.A.">
        <title>Genomic and structural basis for evolution of tropane alkaloid biosynthesis.</title>
        <authorList>
            <person name="Wanga Y.-J."/>
            <person name="Taina T."/>
            <person name="Yua J.-Y."/>
            <person name="Lia J."/>
            <person name="Xua B."/>
            <person name="Chenc J."/>
            <person name="D'Auriad J.C."/>
            <person name="Huanga J.-P."/>
            <person name="Huanga S.-X."/>
        </authorList>
    </citation>
    <scope>NUCLEOTIDE SEQUENCE [LARGE SCALE GENOMIC DNA]</scope>
    <source>
        <strain evidence="15">cv. KIB-2019</strain>
    </source>
</reference>
<dbReference type="GO" id="GO:0061630">
    <property type="term" value="F:ubiquitin protein ligase activity"/>
    <property type="evidence" value="ECO:0007669"/>
    <property type="project" value="UniProtKB-EC"/>
</dbReference>
<dbReference type="PROSITE" id="PS00518">
    <property type="entry name" value="ZF_RING_1"/>
    <property type="match status" value="1"/>
</dbReference>
<name>A0A9Q1RHD9_9SOLA</name>
<comment type="catalytic activity">
    <reaction evidence="1">
        <text>S-ubiquitinyl-[E2 ubiquitin-conjugating enzyme]-L-cysteine + [acceptor protein]-L-lysine = [E2 ubiquitin-conjugating enzyme]-L-cysteine + N(6)-ubiquitinyl-[acceptor protein]-L-lysine.</text>
        <dbReference type="EC" id="2.3.2.27"/>
    </reaction>
</comment>
<keyword evidence="15" id="KW-1185">Reference proteome</keyword>
<dbReference type="SUPFAM" id="SSF57850">
    <property type="entry name" value="RING/U-box"/>
    <property type="match status" value="1"/>
</dbReference>
<keyword evidence="5" id="KW-0479">Metal-binding</keyword>
<evidence type="ECO:0000256" key="4">
    <source>
        <dbReference type="ARBA" id="ARBA00022679"/>
    </source>
</evidence>
<dbReference type="InterPro" id="IPR036770">
    <property type="entry name" value="Ankyrin_rpt-contain_sf"/>
</dbReference>
<dbReference type="Gene3D" id="1.25.40.20">
    <property type="entry name" value="Ankyrin repeat-containing domain"/>
    <property type="match status" value="1"/>
</dbReference>
<dbReference type="InterPro" id="IPR056760">
    <property type="entry name" value="RING_XB3-like"/>
</dbReference>
<keyword evidence="4" id="KW-0808">Transferase</keyword>
<dbReference type="Pfam" id="PF12796">
    <property type="entry name" value="Ank_2"/>
    <property type="match status" value="1"/>
</dbReference>
<dbReference type="EC" id="2.3.2.27" evidence="3"/>
<dbReference type="EMBL" id="JAJAGQ010000006">
    <property type="protein sequence ID" value="KAJ8560323.1"/>
    <property type="molecule type" value="Genomic_DNA"/>
</dbReference>